<gene>
    <name evidence="3" type="ORF">BCM31_01230</name>
</gene>
<name>A0A2N3PKB2_9HELI</name>
<keyword evidence="1" id="KW-0175">Coiled coil</keyword>
<keyword evidence="4" id="KW-1185">Reference proteome</keyword>
<evidence type="ECO:0000313" key="4">
    <source>
        <dbReference type="Proteomes" id="UP000233350"/>
    </source>
</evidence>
<dbReference type="OrthoDB" id="5362551at2"/>
<dbReference type="RefSeq" id="WP_101312983.1">
    <property type="nucleotide sequence ID" value="NZ_MBPJ01000022.1"/>
</dbReference>
<dbReference type="Pfam" id="PF03432">
    <property type="entry name" value="Relaxase"/>
    <property type="match status" value="1"/>
</dbReference>
<accession>A0A2N3PKB2</accession>
<dbReference type="InterPro" id="IPR005094">
    <property type="entry name" value="Endonuclease_MobA/VirD2"/>
</dbReference>
<dbReference type="AlphaFoldDB" id="A0A2N3PKB2"/>
<sequence>MALQNNRFSKYLNKKSESLFFDFEEIKSARAYYEKQSKQGYVFNHKKITNDYFYSNLNNINGNDLSNKQVMVKLIKNHDKKGTKNSISYVIRNSELGFGINKRGELVDTKTILKEWESDFSNKDSTKESWHLVFSIKEIKSENNIKALEESVKMVMQKHFSLYKYIAVTHKHQNRPHIHIIINKTNMLTQKKIHFKNKTEIRDFFNEIREDFKDELNYRGLSYHNKFRCEKDYKELKEKIIKETHKKIHISTDISNKQILLNNKKVVLRAKIKNLYMEKKIKDKEFQELFSKAYSAKFKDYEAFLQLKNAMEKVKKEKDLLKNRILSEMKTIKEIEKEHKELELRKNHFDYKKDFAELAEKKKYVEFLEQDYKKNKLNKSQYQLLRDLKLDIFMAEKFINENIQLILNRFTIDSKVLGCEANGFNLVKTRQDLVSNLMILKKISSEKHSYYVDYHNKLVRNIKYVEESINEKYNKMLKAYENGKIFSSFHIKEFKKLSDFLKKDSSNQIGVLEARLAKIKAMDSKDKSLIYNYQESLKKDSLKNIDTLNFGPKGIGR</sequence>
<dbReference type="Proteomes" id="UP000233350">
    <property type="component" value="Unassembled WGS sequence"/>
</dbReference>
<proteinExistence type="predicted"/>
<feature type="coiled-coil region" evidence="1">
    <location>
        <begin position="304"/>
        <end position="352"/>
    </location>
</feature>
<comment type="caution">
    <text evidence="3">The sequence shown here is derived from an EMBL/GenBank/DDBJ whole genome shotgun (WGS) entry which is preliminary data.</text>
</comment>
<dbReference type="STRING" id="556267.HWAG_00671"/>
<organism evidence="3 4">
    <name type="scientific">Helicobacter winghamensis</name>
    <dbReference type="NCBI Taxonomy" id="157268"/>
    <lineage>
        <taxon>Bacteria</taxon>
        <taxon>Pseudomonadati</taxon>
        <taxon>Campylobacterota</taxon>
        <taxon>Epsilonproteobacteria</taxon>
        <taxon>Campylobacterales</taxon>
        <taxon>Helicobacteraceae</taxon>
        <taxon>Helicobacter</taxon>
    </lineage>
</organism>
<dbReference type="EMBL" id="MBPK01000011">
    <property type="protein sequence ID" value="PKT81836.1"/>
    <property type="molecule type" value="Genomic_DNA"/>
</dbReference>
<evidence type="ECO:0000256" key="1">
    <source>
        <dbReference type="SAM" id="Coils"/>
    </source>
</evidence>
<protein>
    <recommendedName>
        <fullName evidence="2">MobA/VirD2-like nuclease domain-containing protein</fullName>
    </recommendedName>
</protein>
<reference evidence="3 4" key="1">
    <citation type="submission" date="2016-07" db="EMBL/GenBank/DDBJ databases">
        <title>Detection of Helicobacter winghamensis from caecal content of red fox (Vulpes vulpes).</title>
        <authorList>
            <person name="Zanoni R.G."/>
            <person name="Florio D."/>
            <person name="Caffara M."/>
            <person name="Renzi M."/>
            <person name="Parisi A."/>
            <person name="Pasquali F."/>
            <person name="Manfreda G."/>
        </authorList>
    </citation>
    <scope>NUCLEOTIDE SEQUENCE [LARGE SCALE GENOMIC DNA]</scope>
    <source>
        <strain evidence="3 4">295_13</strain>
    </source>
</reference>
<feature type="domain" description="MobA/VirD2-like nuclease" evidence="2">
    <location>
        <begin position="107"/>
        <end position="211"/>
    </location>
</feature>
<evidence type="ECO:0000313" key="3">
    <source>
        <dbReference type="EMBL" id="PKT81836.1"/>
    </source>
</evidence>
<evidence type="ECO:0000259" key="2">
    <source>
        <dbReference type="Pfam" id="PF03432"/>
    </source>
</evidence>